<gene>
    <name evidence="1" type="ORF">A6A40_04010</name>
</gene>
<evidence type="ECO:0000313" key="2">
    <source>
        <dbReference type="Proteomes" id="UP000077405"/>
    </source>
</evidence>
<dbReference type="RefSeq" id="WP_063634221.1">
    <property type="nucleotide sequence ID" value="NZ_CP015285.1"/>
</dbReference>
<dbReference type="Proteomes" id="UP000077405">
    <property type="component" value="Chromosome"/>
</dbReference>
<sequence length="84" mass="9313">MELVYVYPAERGRGVEAEIVGILRDRFGTVVQTGREERDAERGDRMDVLVTLEVSNDKVEAALTALRAHPLVIDAAARSFGERV</sequence>
<dbReference type="OrthoDB" id="7306815at2"/>
<evidence type="ECO:0000313" key="1">
    <source>
        <dbReference type="EMBL" id="ANC91133.1"/>
    </source>
</evidence>
<dbReference type="AlphaFoldDB" id="A0A160JEA7"/>
<name>A0A160JEA7_9PROT</name>
<proteinExistence type="predicted"/>
<accession>A0A160JEA7</accession>
<protein>
    <recommendedName>
        <fullName evidence="3">DUF4911 domain-containing protein</fullName>
    </recommendedName>
</protein>
<evidence type="ECO:0008006" key="3">
    <source>
        <dbReference type="Google" id="ProtNLM"/>
    </source>
</evidence>
<organism evidence="1 2">
    <name type="scientific">Azospirillum humicireducens</name>
    <dbReference type="NCBI Taxonomy" id="1226968"/>
    <lineage>
        <taxon>Bacteria</taxon>
        <taxon>Pseudomonadati</taxon>
        <taxon>Pseudomonadota</taxon>
        <taxon>Alphaproteobacteria</taxon>
        <taxon>Rhodospirillales</taxon>
        <taxon>Azospirillaceae</taxon>
        <taxon>Azospirillum</taxon>
    </lineage>
</organism>
<dbReference type="KEGG" id="ahu:A6A40_04010"/>
<keyword evidence="2" id="KW-1185">Reference proteome</keyword>
<dbReference type="STRING" id="1226968.A6A40_04010"/>
<reference evidence="1 2" key="1">
    <citation type="journal article" date="2013" name="Int. J. Syst. Evol. Microbiol.">
        <title>Azospirillum humicireducens sp. nov., a nitrogen-fixing bacterium isolated from a microbial fuel cell.</title>
        <authorList>
            <person name="Zhou S."/>
            <person name="Han L."/>
            <person name="Wang Y."/>
            <person name="Yang G."/>
            <person name="Zhuang L."/>
            <person name="Hu P."/>
        </authorList>
    </citation>
    <scope>NUCLEOTIDE SEQUENCE [LARGE SCALE GENOMIC DNA]</scope>
    <source>
        <strain evidence="1 2">SgZ-5</strain>
    </source>
</reference>
<dbReference type="EMBL" id="CP015285">
    <property type="protein sequence ID" value="ANC91133.1"/>
    <property type="molecule type" value="Genomic_DNA"/>
</dbReference>